<evidence type="ECO:0000256" key="5">
    <source>
        <dbReference type="ARBA" id="ARBA00022723"/>
    </source>
</evidence>
<dbReference type="InterPro" id="IPR004808">
    <property type="entry name" value="AP_endonuc_1"/>
</dbReference>
<evidence type="ECO:0000256" key="8">
    <source>
        <dbReference type="ARBA" id="ARBA00022842"/>
    </source>
</evidence>
<dbReference type="PANTHER" id="PTHR22748:SF23">
    <property type="entry name" value="EXODEOXYRIBONUCLEASE III"/>
    <property type="match status" value="1"/>
</dbReference>
<gene>
    <name evidence="12" type="ORF">HJG59_010008</name>
</gene>
<evidence type="ECO:0000256" key="1">
    <source>
        <dbReference type="ARBA" id="ARBA00000493"/>
    </source>
</evidence>
<dbReference type="AlphaFoldDB" id="A0A7J8BYC0"/>
<dbReference type="Pfam" id="PF03372">
    <property type="entry name" value="Exo_endo_phos"/>
    <property type="match status" value="1"/>
</dbReference>
<dbReference type="InterPro" id="IPR005135">
    <property type="entry name" value="Endo/exonuclease/phosphatase"/>
</dbReference>
<evidence type="ECO:0000313" key="12">
    <source>
        <dbReference type="EMBL" id="KAF6403590.1"/>
    </source>
</evidence>
<dbReference type="EC" id="3.1.11.2" evidence="4"/>
<dbReference type="Gene3D" id="3.60.10.10">
    <property type="entry name" value="Endonuclease/exonuclease/phosphatase"/>
    <property type="match status" value="1"/>
</dbReference>
<keyword evidence="6" id="KW-0227">DNA damage</keyword>
<keyword evidence="5" id="KW-0479">Metal-binding</keyword>
<name>A0A7J8BYC0_MOLMO</name>
<evidence type="ECO:0000313" key="13">
    <source>
        <dbReference type="Proteomes" id="UP000550707"/>
    </source>
</evidence>
<evidence type="ECO:0000256" key="9">
    <source>
        <dbReference type="ARBA" id="ARBA00023172"/>
    </source>
</evidence>
<dbReference type="InParanoid" id="A0A7J8BYC0"/>
<dbReference type="PANTHER" id="PTHR22748">
    <property type="entry name" value="AP ENDONUCLEASE"/>
    <property type="match status" value="1"/>
</dbReference>
<keyword evidence="8" id="KW-0460">Magnesium</keyword>
<keyword evidence="10" id="KW-0234">DNA repair</keyword>
<reference evidence="12 13" key="1">
    <citation type="journal article" date="2020" name="Nature">
        <title>Six reference-quality genomes reveal evolution of bat adaptations.</title>
        <authorList>
            <person name="Jebb D."/>
            <person name="Huang Z."/>
            <person name="Pippel M."/>
            <person name="Hughes G.M."/>
            <person name="Lavrichenko K."/>
            <person name="Devanna P."/>
            <person name="Winkler S."/>
            <person name="Jermiin L.S."/>
            <person name="Skirmuntt E.C."/>
            <person name="Katzourakis A."/>
            <person name="Burkitt-Gray L."/>
            <person name="Ray D.A."/>
            <person name="Sullivan K.A.M."/>
            <person name="Roscito J.G."/>
            <person name="Kirilenko B.M."/>
            <person name="Davalos L.M."/>
            <person name="Corthals A.P."/>
            <person name="Power M.L."/>
            <person name="Jones G."/>
            <person name="Ransome R.D."/>
            <person name="Dechmann D.K.N."/>
            <person name="Locatelli A.G."/>
            <person name="Puechmaille S.J."/>
            <person name="Fedrigo O."/>
            <person name="Jarvis E.D."/>
            <person name="Hiller M."/>
            <person name="Vernes S.C."/>
            <person name="Myers E.W."/>
            <person name="Teeling E.C."/>
        </authorList>
    </citation>
    <scope>NUCLEOTIDE SEQUENCE [LARGE SCALE GENOMIC DNA]</scope>
    <source>
        <strain evidence="12">MMolMol1</strain>
        <tissue evidence="12">Muscle</tissue>
    </source>
</reference>
<evidence type="ECO:0000256" key="2">
    <source>
        <dbReference type="ARBA" id="ARBA00001946"/>
    </source>
</evidence>
<dbReference type="GO" id="GO:0006310">
    <property type="term" value="P:DNA recombination"/>
    <property type="evidence" value="ECO:0007669"/>
    <property type="project" value="UniProtKB-KW"/>
</dbReference>
<sequence length="158" mass="17910">MKSITRDKEGYCIILKGSIQQEDITLRNIYAPNIGAPKYILNILQDFKGEISSNTIITGDFNTLLTSLGKSSRQKISKETETLNEALDQMGLIDIYKELHPKTTESTFFSSAHGTFSNIDHMLGHKLSLYKFKKTEIISRIFSDHNGMKLEINCNKTM</sequence>
<accession>A0A7J8BYC0</accession>
<proteinExistence type="inferred from homology"/>
<dbReference type="GO" id="GO:0008081">
    <property type="term" value="F:phosphoric diester hydrolase activity"/>
    <property type="evidence" value="ECO:0007669"/>
    <property type="project" value="TreeGrafter"/>
</dbReference>
<dbReference type="GO" id="GO:0006284">
    <property type="term" value="P:base-excision repair"/>
    <property type="evidence" value="ECO:0007669"/>
    <property type="project" value="TreeGrafter"/>
</dbReference>
<comment type="cofactor">
    <cofactor evidence="2">
        <name>Mg(2+)</name>
        <dbReference type="ChEBI" id="CHEBI:18420"/>
    </cofactor>
</comment>
<dbReference type="GO" id="GO:0005634">
    <property type="term" value="C:nucleus"/>
    <property type="evidence" value="ECO:0007669"/>
    <property type="project" value="TreeGrafter"/>
</dbReference>
<evidence type="ECO:0000256" key="4">
    <source>
        <dbReference type="ARBA" id="ARBA00012115"/>
    </source>
</evidence>
<comment type="catalytic activity">
    <reaction evidence="1">
        <text>Exonucleolytic cleavage in the 3'- to 5'-direction to yield nucleoside 5'-phosphates.</text>
        <dbReference type="EC" id="3.1.11.2"/>
    </reaction>
</comment>
<dbReference type="GO" id="GO:0003906">
    <property type="term" value="F:DNA-(apurinic or apyrimidinic site) endonuclease activity"/>
    <property type="evidence" value="ECO:0007669"/>
    <property type="project" value="TreeGrafter"/>
</dbReference>
<dbReference type="GO" id="GO:0046872">
    <property type="term" value="F:metal ion binding"/>
    <property type="evidence" value="ECO:0007669"/>
    <property type="project" value="UniProtKB-KW"/>
</dbReference>
<dbReference type="GO" id="GO:0008311">
    <property type="term" value="F:double-stranded DNA 3'-5' DNA exonuclease activity"/>
    <property type="evidence" value="ECO:0007669"/>
    <property type="project" value="UniProtKB-EC"/>
</dbReference>
<evidence type="ECO:0000256" key="10">
    <source>
        <dbReference type="ARBA" id="ARBA00023204"/>
    </source>
</evidence>
<comment type="caution">
    <text evidence="12">The sequence shown here is derived from an EMBL/GenBank/DDBJ whole genome shotgun (WGS) entry which is preliminary data.</text>
</comment>
<dbReference type="Proteomes" id="UP000550707">
    <property type="component" value="Unassembled WGS sequence"/>
</dbReference>
<keyword evidence="13" id="KW-1185">Reference proteome</keyword>
<evidence type="ECO:0000256" key="6">
    <source>
        <dbReference type="ARBA" id="ARBA00022763"/>
    </source>
</evidence>
<organism evidence="12 13">
    <name type="scientific">Molossus molossus</name>
    <name type="common">Pallas' mastiff bat</name>
    <name type="synonym">Vespertilio molossus</name>
    <dbReference type="NCBI Taxonomy" id="27622"/>
    <lineage>
        <taxon>Eukaryota</taxon>
        <taxon>Metazoa</taxon>
        <taxon>Chordata</taxon>
        <taxon>Craniata</taxon>
        <taxon>Vertebrata</taxon>
        <taxon>Euteleostomi</taxon>
        <taxon>Mammalia</taxon>
        <taxon>Eutheria</taxon>
        <taxon>Laurasiatheria</taxon>
        <taxon>Chiroptera</taxon>
        <taxon>Yangochiroptera</taxon>
        <taxon>Molossidae</taxon>
        <taxon>Molossus</taxon>
    </lineage>
</organism>
<dbReference type="SUPFAM" id="SSF56219">
    <property type="entry name" value="DNase I-like"/>
    <property type="match status" value="1"/>
</dbReference>
<keyword evidence="7" id="KW-0378">Hydrolase</keyword>
<dbReference type="EMBL" id="JACASF010000022">
    <property type="protein sequence ID" value="KAF6403590.1"/>
    <property type="molecule type" value="Genomic_DNA"/>
</dbReference>
<feature type="domain" description="Endonuclease/exonuclease/phosphatase" evidence="11">
    <location>
        <begin position="40"/>
        <end position="145"/>
    </location>
</feature>
<dbReference type="InterPro" id="IPR036691">
    <property type="entry name" value="Endo/exonu/phosph_ase_sf"/>
</dbReference>
<evidence type="ECO:0000256" key="7">
    <source>
        <dbReference type="ARBA" id="ARBA00022801"/>
    </source>
</evidence>
<protein>
    <recommendedName>
        <fullName evidence="4">exodeoxyribonuclease III</fullName>
        <ecNumber evidence="4">3.1.11.2</ecNumber>
    </recommendedName>
</protein>
<comment type="similarity">
    <text evidence="3">Belongs to the DNA repair enzymes AP/ExoA family.</text>
</comment>
<evidence type="ECO:0000256" key="3">
    <source>
        <dbReference type="ARBA" id="ARBA00007092"/>
    </source>
</evidence>
<keyword evidence="9" id="KW-0233">DNA recombination</keyword>
<evidence type="ECO:0000259" key="11">
    <source>
        <dbReference type="Pfam" id="PF03372"/>
    </source>
</evidence>